<evidence type="ECO:0000313" key="2">
    <source>
        <dbReference type="EMBL" id="SVE53709.1"/>
    </source>
</evidence>
<dbReference type="InterPro" id="IPR059188">
    <property type="entry name" value="Znf_CLPX-like"/>
</dbReference>
<dbReference type="GO" id="GO:0046983">
    <property type="term" value="F:protein dimerization activity"/>
    <property type="evidence" value="ECO:0007669"/>
    <property type="project" value="InterPro"/>
</dbReference>
<dbReference type="InterPro" id="IPR050052">
    <property type="entry name" value="ATP-dep_Clp_protease_ClpX"/>
</dbReference>
<dbReference type="InterPro" id="IPR027417">
    <property type="entry name" value="P-loop_NTPase"/>
</dbReference>
<dbReference type="Pfam" id="PF06689">
    <property type="entry name" value="zf-C4_ClpX"/>
    <property type="match status" value="1"/>
</dbReference>
<name>A0A383EAR3_9ZZZZ</name>
<dbReference type="EMBL" id="UINC01224192">
    <property type="protein sequence ID" value="SVE53709.1"/>
    <property type="molecule type" value="Genomic_DNA"/>
</dbReference>
<dbReference type="AlphaFoldDB" id="A0A383EAR3"/>
<dbReference type="PANTHER" id="PTHR48102">
    <property type="entry name" value="ATP-DEPENDENT CLP PROTEASE ATP-BINDING SUBUNIT CLPX-LIKE, MITOCHONDRIAL-RELATED"/>
    <property type="match status" value="1"/>
</dbReference>
<dbReference type="GO" id="GO:0016887">
    <property type="term" value="F:ATP hydrolysis activity"/>
    <property type="evidence" value="ECO:0007669"/>
    <property type="project" value="TreeGrafter"/>
</dbReference>
<feature type="domain" description="ClpX-type ZB" evidence="1">
    <location>
        <begin position="1"/>
        <end position="54"/>
    </location>
</feature>
<dbReference type="SMART" id="SM00994">
    <property type="entry name" value="zf-C4_ClpX"/>
    <property type="match status" value="1"/>
</dbReference>
<sequence>MSRSTTNGSSLRCSFCSKSQSEVRKLIAGPHVYICDECIELCKDIIDEETNVAEREGQLNLPAPPEIKSFLDAYVIGQDDAKKRLAVAVYNHYRRSE</sequence>
<evidence type="ECO:0000259" key="1">
    <source>
        <dbReference type="PROSITE" id="PS51902"/>
    </source>
</evidence>
<dbReference type="PROSITE" id="PS51902">
    <property type="entry name" value="CLPX_ZB"/>
    <property type="match status" value="1"/>
</dbReference>
<dbReference type="SUPFAM" id="SSF57716">
    <property type="entry name" value="Glucocorticoid receptor-like (DNA-binding domain)"/>
    <property type="match status" value="1"/>
</dbReference>
<dbReference type="GO" id="GO:0051301">
    <property type="term" value="P:cell division"/>
    <property type="evidence" value="ECO:0007669"/>
    <property type="project" value="TreeGrafter"/>
</dbReference>
<organism evidence="2">
    <name type="scientific">marine metagenome</name>
    <dbReference type="NCBI Taxonomy" id="408172"/>
    <lineage>
        <taxon>unclassified sequences</taxon>
        <taxon>metagenomes</taxon>
        <taxon>ecological metagenomes</taxon>
    </lineage>
</organism>
<dbReference type="Gene3D" id="3.40.50.300">
    <property type="entry name" value="P-loop containing nucleotide triphosphate hydrolases"/>
    <property type="match status" value="1"/>
</dbReference>
<accession>A0A383EAR3</accession>
<protein>
    <recommendedName>
        <fullName evidence="1">ClpX-type ZB domain-containing protein</fullName>
    </recommendedName>
</protein>
<dbReference type="InterPro" id="IPR038366">
    <property type="entry name" value="Znf_CppX_C4_sf"/>
</dbReference>
<reference evidence="2" key="1">
    <citation type="submission" date="2018-05" db="EMBL/GenBank/DDBJ databases">
        <authorList>
            <person name="Lanie J.A."/>
            <person name="Ng W.-L."/>
            <person name="Kazmierczak K.M."/>
            <person name="Andrzejewski T.M."/>
            <person name="Davidsen T.M."/>
            <person name="Wayne K.J."/>
            <person name="Tettelin H."/>
            <person name="Glass J.I."/>
            <person name="Rusch D."/>
            <person name="Podicherti R."/>
            <person name="Tsui H.-C.T."/>
            <person name="Winkler M.E."/>
        </authorList>
    </citation>
    <scope>NUCLEOTIDE SEQUENCE</scope>
</reference>
<dbReference type="GO" id="GO:0051603">
    <property type="term" value="P:proteolysis involved in protein catabolic process"/>
    <property type="evidence" value="ECO:0007669"/>
    <property type="project" value="TreeGrafter"/>
</dbReference>
<proteinExistence type="predicted"/>
<dbReference type="PANTHER" id="PTHR48102:SF7">
    <property type="entry name" value="ATP-DEPENDENT CLP PROTEASE ATP-BINDING SUBUNIT CLPX-LIKE, MITOCHONDRIAL"/>
    <property type="match status" value="1"/>
</dbReference>
<dbReference type="InterPro" id="IPR010603">
    <property type="entry name" value="Znf_CppX_C4"/>
</dbReference>
<dbReference type="GO" id="GO:0009376">
    <property type="term" value="C:HslUV protease complex"/>
    <property type="evidence" value="ECO:0007669"/>
    <property type="project" value="TreeGrafter"/>
</dbReference>
<gene>
    <name evidence="2" type="ORF">METZ01_LOCUS506563</name>
</gene>
<dbReference type="GO" id="GO:0008270">
    <property type="term" value="F:zinc ion binding"/>
    <property type="evidence" value="ECO:0007669"/>
    <property type="project" value="InterPro"/>
</dbReference>
<dbReference type="GO" id="GO:0005524">
    <property type="term" value="F:ATP binding"/>
    <property type="evidence" value="ECO:0007669"/>
    <property type="project" value="TreeGrafter"/>
</dbReference>
<feature type="non-terminal residue" evidence="2">
    <location>
        <position position="97"/>
    </location>
</feature>
<dbReference type="Gene3D" id="6.20.220.10">
    <property type="entry name" value="ClpX chaperone, C4-type zinc finger domain"/>
    <property type="match status" value="1"/>
</dbReference>